<keyword evidence="5" id="KW-1185">Reference proteome</keyword>
<dbReference type="GO" id="GO:0005912">
    <property type="term" value="C:adherens junction"/>
    <property type="evidence" value="ECO:0007669"/>
    <property type="project" value="TreeGrafter"/>
</dbReference>
<dbReference type="AlphaFoldDB" id="A0A1Y3B2N7"/>
<evidence type="ECO:0000259" key="3">
    <source>
        <dbReference type="PROSITE" id="PS51126"/>
    </source>
</evidence>
<organism evidence="4 5">
    <name type="scientific">Euroglyphus maynei</name>
    <name type="common">Mayne's house dust mite</name>
    <dbReference type="NCBI Taxonomy" id="6958"/>
    <lineage>
        <taxon>Eukaryota</taxon>
        <taxon>Metazoa</taxon>
        <taxon>Ecdysozoa</taxon>
        <taxon>Arthropoda</taxon>
        <taxon>Chelicerata</taxon>
        <taxon>Arachnida</taxon>
        <taxon>Acari</taxon>
        <taxon>Acariformes</taxon>
        <taxon>Sarcoptiformes</taxon>
        <taxon>Astigmata</taxon>
        <taxon>Psoroptidia</taxon>
        <taxon>Analgoidea</taxon>
        <taxon>Pyroglyphidae</taxon>
        <taxon>Pyroglyphinae</taxon>
        <taxon>Euroglyphus</taxon>
    </lineage>
</organism>
<evidence type="ECO:0000313" key="5">
    <source>
        <dbReference type="Proteomes" id="UP000194236"/>
    </source>
</evidence>
<gene>
    <name evidence="4" type="ORF">BLA29_010213</name>
</gene>
<feature type="non-terminal residue" evidence="4">
    <location>
        <position position="1"/>
    </location>
</feature>
<reference evidence="4 5" key="1">
    <citation type="submission" date="2017-03" db="EMBL/GenBank/DDBJ databases">
        <title>Genome Survey of Euroglyphus maynei.</title>
        <authorList>
            <person name="Arlian L.G."/>
            <person name="Morgan M.S."/>
            <person name="Rider S.D."/>
        </authorList>
    </citation>
    <scope>NUCLEOTIDE SEQUENCE [LARGE SCALE GENOMIC DNA]</scope>
    <source>
        <strain evidence="4">Arlian Lab</strain>
        <tissue evidence="4">Whole body</tissue>
    </source>
</reference>
<feature type="compositionally biased region" description="Polar residues" evidence="1">
    <location>
        <begin position="168"/>
        <end position="179"/>
    </location>
</feature>
<dbReference type="EMBL" id="MUJZ01048015">
    <property type="protein sequence ID" value="OTF74238.1"/>
    <property type="molecule type" value="Genomic_DNA"/>
</dbReference>
<dbReference type="SUPFAM" id="SSF50156">
    <property type="entry name" value="PDZ domain-like"/>
    <property type="match status" value="1"/>
</dbReference>
<comment type="caution">
    <text evidence="4">The sequence shown here is derived from an EMBL/GenBank/DDBJ whole genome shotgun (WGS) entry which is preliminary data.</text>
</comment>
<sequence length="252" mass="27902">LFLQGPKKCSEDLNALVANFYKLNSVQLRALCERYQPLSDEVSFTADIIQNMVKMARNTTDELIIKDGREIRLEEESDLQLPFLLPEDGYSCDIVRGIPTGLQEFVQTLVQARICSLTIQPTASGYWTIYFINFQAEQPATPTSIPYQEFDDGKNRGSISDKNSMSNQFVAQPQQQPKSTIKPMGMMMPPGYGPTTSAYGTVRMMAEPEIQVIILQKINNGIGLSIVAARGTNQTQSGIYIKSVVKGGAADM</sequence>
<dbReference type="InterPro" id="IPR001478">
    <property type="entry name" value="PDZ"/>
</dbReference>
<evidence type="ECO:0000313" key="4">
    <source>
        <dbReference type="EMBL" id="OTF74238.1"/>
    </source>
</evidence>
<name>A0A1Y3B2N7_EURMA</name>
<feature type="non-terminal residue" evidence="4">
    <location>
        <position position="252"/>
    </location>
</feature>
<dbReference type="PROSITE" id="PS50106">
    <property type="entry name" value="PDZ"/>
    <property type="match status" value="1"/>
</dbReference>
<protein>
    <submittedName>
        <fullName evidence="4">Uncharacterized protein</fullName>
    </submittedName>
</protein>
<dbReference type="InterPro" id="IPR028842">
    <property type="entry name" value="Afadin"/>
</dbReference>
<feature type="region of interest" description="Disordered" evidence="1">
    <location>
        <begin position="168"/>
        <end position="187"/>
    </location>
</feature>
<dbReference type="PANTHER" id="PTHR10398">
    <property type="entry name" value="AFADIN"/>
    <property type="match status" value="1"/>
</dbReference>
<dbReference type="OrthoDB" id="6422148at2759"/>
<dbReference type="GO" id="GO:0050839">
    <property type="term" value="F:cell adhesion molecule binding"/>
    <property type="evidence" value="ECO:0007669"/>
    <property type="project" value="TreeGrafter"/>
</dbReference>
<dbReference type="GO" id="GO:0032880">
    <property type="term" value="P:regulation of protein localization"/>
    <property type="evidence" value="ECO:0007669"/>
    <property type="project" value="TreeGrafter"/>
</dbReference>
<feature type="domain" description="PDZ" evidence="2">
    <location>
        <begin position="212"/>
        <end position="252"/>
    </location>
</feature>
<dbReference type="PROSITE" id="PS51126">
    <property type="entry name" value="DILUTE"/>
    <property type="match status" value="1"/>
</dbReference>
<dbReference type="InterPro" id="IPR036034">
    <property type="entry name" value="PDZ_sf"/>
</dbReference>
<evidence type="ECO:0000256" key="1">
    <source>
        <dbReference type="SAM" id="MobiDB-lite"/>
    </source>
</evidence>
<evidence type="ECO:0000259" key="2">
    <source>
        <dbReference type="PROSITE" id="PS50106"/>
    </source>
</evidence>
<proteinExistence type="predicted"/>
<accession>A0A1Y3B2N7</accession>
<feature type="domain" description="Dilute" evidence="3">
    <location>
        <begin position="1"/>
        <end position="58"/>
    </location>
</feature>
<dbReference type="PANTHER" id="PTHR10398:SF2">
    <property type="entry name" value="AFADIN"/>
    <property type="match status" value="1"/>
</dbReference>
<dbReference type="Gene3D" id="2.30.42.10">
    <property type="match status" value="1"/>
</dbReference>
<dbReference type="InterPro" id="IPR002710">
    <property type="entry name" value="Dilute_dom"/>
</dbReference>
<dbReference type="Proteomes" id="UP000194236">
    <property type="component" value="Unassembled WGS sequence"/>
</dbReference>